<feature type="transmembrane region" description="Helical" evidence="2">
    <location>
        <begin position="76"/>
        <end position="98"/>
    </location>
</feature>
<keyword evidence="2" id="KW-1133">Transmembrane helix</keyword>
<keyword evidence="2" id="KW-0812">Transmembrane</keyword>
<feature type="region of interest" description="Disordered" evidence="1">
    <location>
        <begin position="38"/>
        <end position="67"/>
    </location>
</feature>
<dbReference type="Proteomes" id="UP001144280">
    <property type="component" value="Unassembled WGS sequence"/>
</dbReference>
<reference evidence="3" key="1">
    <citation type="submission" date="2022-12" db="EMBL/GenBank/DDBJ databases">
        <title>New Phytohabitans aurantiacus sp. RD004123 nov., an actinomycete isolated from soil.</title>
        <authorList>
            <person name="Triningsih D.W."/>
            <person name="Harunari E."/>
            <person name="Igarashi Y."/>
        </authorList>
    </citation>
    <scope>NUCLEOTIDE SEQUENCE</scope>
    <source>
        <strain evidence="3">RD004123</strain>
    </source>
</reference>
<sequence length="273" mass="28338">MAVGSVGVAGSVAAGTAAVGSANAPVVGGAAVEAGGPVTRPSVPSAAPLGVPDDELDQDGSGRPTARAEARDLRRLRMAAILLAILVLLGALPLYFGIRAATRDPVLNTLDGLDVPGWAAVKTEDAVSGSRWCLIDCRLRERTVQSDGTPDETAKAYESALAAEGWQRWSPAELCPEQPVEGRYTCWQRDELTLDLWVRPPSCVAEAAGATVPASPPATAPECNGATVSIKVRNAIDDDRTRPQPSTDPSLTGVDPDPIFTDDPLDDPTPSPS</sequence>
<gene>
    <name evidence="3" type="ORF">Pa4123_72530</name>
</gene>
<feature type="region of interest" description="Disordered" evidence="1">
    <location>
        <begin position="234"/>
        <end position="273"/>
    </location>
</feature>
<evidence type="ECO:0000256" key="2">
    <source>
        <dbReference type="SAM" id="Phobius"/>
    </source>
</evidence>
<evidence type="ECO:0000313" key="3">
    <source>
        <dbReference type="EMBL" id="GLI01976.1"/>
    </source>
</evidence>
<name>A0ABQ5R604_9ACTN</name>
<evidence type="ECO:0008006" key="5">
    <source>
        <dbReference type="Google" id="ProtNLM"/>
    </source>
</evidence>
<dbReference type="EMBL" id="BSDI01000052">
    <property type="protein sequence ID" value="GLI01976.1"/>
    <property type="molecule type" value="Genomic_DNA"/>
</dbReference>
<proteinExistence type="predicted"/>
<evidence type="ECO:0000313" key="4">
    <source>
        <dbReference type="Proteomes" id="UP001144280"/>
    </source>
</evidence>
<protein>
    <recommendedName>
        <fullName evidence="5">Integrin beta 3</fullName>
    </recommendedName>
</protein>
<evidence type="ECO:0000256" key="1">
    <source>
        <dbReference type="SAM" id="MobiDB-lite"/>
    </source>
</evidence>
<organism evidence="3 4">
    <name type="scientific">Phytohabitans aurantiacus</name>
    <dbReference type="NCBI Taxonomy" id="3016789"/>
    <lineage>
        <taxon>Bacteria</taxon>
        <taxon>Bacillati</taxon>
        <taxon>Actinomycetota</taxon>
        <taxon>Actinomycetes</taxon>
        <taxon>Micromonosporales</taxon>
        <taxon>Micromonosporaceae</taxon>
    </lineage>
</organism>
<keyword evidence="4" id="KW-1185">Reference proteome</keyword>
<keyword evidence="2" id="KW-0472">Membrane</keyword>
<accession>A0ABQ5R604</accession>
<comment type="caution">
    <text evidence="3">The sequence shown here is derived from an EMBL/GenBank/DDBJ whole genome shotgun (WGS) entry which is preliminary data.</text>
</comment>